<evidence type="ECO:0000313" key="1">
    <source>
        <dbReference type="EMBL" id="EDL87127.1"/>
    </source>
</evidence>
<sequence>MTVYISQGLHCHSEQLPNIQLPKPQPLQRGCVHQVSSSAIY</sequence>
<evidence type="ECO:0000313" key="2">
    <source>
        <dbReference type="Proteomes" id="UP000234681"/>
    </source>
</evidence>
<dbReference type="Proteomes" id="UP000234681">
    <property type="component" value="Chromosome 7"/>
</dbReference>
<organism evidence="1 2">
    <name type="scientific">Rattus norvegicus</name>
    <name type="common">Rat</name>
    <dbReference type="NCBI Taxonomy" id="10116"/>
    <lineage>
        <taxon>Eukaryota</taxon>
        <taxon>Metazoa</taxon>
        <taxon>Chordata</taxon>
        <taxon>Craniata</taxon>
        <taxon>Vertebrata</taxon>
        <taxon>Euteleostomi</taxon>
        <taxon>Mammalia</taxon>
        <taxon>Eutheria</taxon>
        <taxon>Euarchontoglires</taxon>
        <taxon>Glires</taxon>
        <taxon>Rodentia</taxon>
        <taxon>Myomorpha</taxon>
        <taxon>Muroidea</taxon>
        <taxon>Muridae</taxon>
        <taxon>Murinae</taxon>
        <taxon>Rattus</taxon>
    </lineage>
</organism>
<reference evidence="1 2" key="1">
    <citation type="submission" date="2005-09" db="EMBL/GenBank/DDBJ databases">
        <authorList>
            <person name="Mural R.J."/>
            <person name="Li P.W."/>
            <person name="Adams M.D."/>
            <person name="Amanatides P.G."/>
            <person name="Baden-Tillson H."/>
            <person name="Barnstead M."/>
            <person name="Chin S.H."/>
            <person name="Dew I."/>
            <person name="Evans C.A."/>
            <person name="Ferriera S."/>
            <person name="Flanigan M."/>
            <person name="Fosler C."/>
            <person name="Glodek A."/>
            <person name="Gu Z."/>
            <person name="Holt R.A."/>
            <person name="Jennings D."/>
            <person name="Kraft C.L."/>
            <person name="Lu F."/>
            <person name="Nguyen T."/>
            <person name="Nusskern D.R."/>
            <person name="Pfannkoch C.M."/>
            <person name="Sitter C."/>
            <person name="Sutton G.G."/>
            <person name="Venter J.C."/>
            <person name="Wang Z."/>
            <person name="Woodage T."/>
            <person name="Zheng X.H."/>
            <person name="Zhong F."/>
        </authorList>
    </citation>
    <scope>NUCLEOTIDE SEQUENCE [LARGE SCALE GENOMIC DNA]</scope>
    <source>
        <strain>BN</strain>
        <strain evidence="2">Sprague-Dawley</strain>
    </source>
</reference>
<dbReference type="AlphaFoldDB" id="A6KC15"/>
<accession>A6KC15</accession>
<gene>
    <name evidence="1" type="ORF">rCG_50774</name>
</gene>
<name>A6KC15_RAT</name>
<dbReference type="EMBL" id="CH474035">
    <property type="protein sequence ID" value="EDL87127.1"/>
    <property type="molecule type" value="Genomic_DNA"/>
</dbReference>
<proteinExistence type="predicted"/>
<protein>
    <submittedName>
        <fullName evidence="1">RCG50774</fullName>
    </submittedName>
</protein>